<feature type="domain" description="RNase H type-1" evidence="1">
    <location>
        <begin position="111"/>
        <end position="177"/>
    </location>
</feature>
<proteinExistence type="predicted"/>
<gene>
    <name evidence="2" type="ORF">E6C27_scaffold17G001130</name>
</gene>
<comment type="caution">
    <text evidence="2">The sequence shown here is derived from an EMBL/GenBank/DDBJ whole genome shotgun (WGS) entry which is preliminary data.</text>
</comment>
<dbReference type="PANTHER" id="PTHR48475">
    <property type="entry name" value="RIBONUCLEASE H"/>
    <property type="match status" value="1"/>
</dbReference>
<evidence type="ECO:0000313" key="3">
    <source>
        <dbReference type="Proteomes" id="UP000321393"/>
    </source>
</evidence>
<dbReference type="OrthoDB" id="1426770at2759"/>
<organism evidence="2 3">
    <name type="scientific">Cucumis melo var. makuwa</name>
    <name type="common">Oriental melon</name>
    <dbReference type="NCBI Taxonomy" id="1194695"/>
    <lineage>
        <taxon>Eukaryota</taxon>
        <taxon>Viridiplantae</taxon>
        <taxon>Streptophyta</taxon>
        <taxon>Embryophyta</taxon>
        <taxon>Tracheophyta</taxon>
        <taxon>Spermatophyta</taxon>
        <taxon>Magnoliopsida</taxon>
        <taxon>eudicotyledons</taxon>
        <taxon>Gunneridae</taxon>
        <taxon>Pentapetalae</taxon>
        <taxon>rosids</taxon>
        <taxon>fabids</taxon>
        <taxon>Cucurbitales</taxon>
        <taxon>Cucurbitaceae</taxon>
        <taxon>Benincaseae</taxon>
        <taxon>Cucumis</taxon>
    </lineage>
</organism>
<dbReference type="InterPro" id="IPR012337">
    <property type="entry name" value="RNaseH-like_sf"/>
</dbReference>
<dbReference type="Pfam" id="PF13456">
    <property type="entry name" value="RVT_3"/>
    <property type="match status" value="1"/>
</dbReference>
<dbReference type="GO" id="GO:0004523">
    <property type="term" value="F:RNA-DNA hybrid ribonuclease activity"/>
    <property type="evidence" value="ECO:0007669"/>
    <property type="project" value="InterPro"/>
</dbReference>
<evidence type="ECO:0000313" key="2">
    <source>
        <dbReference type="EMBL" id="KAA0065434.1"/>
    </source>
</evidence>
<dbReference type="EMBL" id="SSTE01001516">
    <property type="protein sequence ID" value="KAA0065434.1"/>
    <property type="molecule type" value="Genomic_DNA"/>
</dbReference>
<protein>
    <recommendedName>
        <fullName evidence="1">RNase H type-1 domain-containing protein</fullName>
    </recommendedName>
</protein>
<dbReference type="AlphaFoldDB" id="A0A5A7VDT0"/>
<dbReference type="GO" id="GO:0003676">
    <property type="term" value="F:nucleic acid binding"/>
    <property type="evidence" value="ECO:0007669"/>
    <property type="project" value="InterPro"/>
</dbReference>
<dbReference type="Proteomes" id="UP000321393">
    <property type="component" value="Unassembled WGS sequence"/>
</dbReference>
<evidence type="ECO:0000259" key="1">
    <source>
        <dbReference type="Pfam" id="PF13456"/>
    </source>
</evidence>
<dbReference type="CDD" id="cd09279">
    <property type="entry name" value="RNase_HI_like"/>
    <property type="match status" value="1"/>
</dbReference>
<dbReference type="Gene3D" id="3.30.420.10">
    <property type="entry name" value="Ribonuclease H-like superfamily/Ribonuclease H"/>
    <property type="match status" value="1"/>
</dbReference>
<reference evidence="2 3" key="1">
    <citation type="submission" date="2019-08" db="EMBL/GenBank/DDBJ databases">
        <title>Draft genome sequences of two oriental melons (Cucumis melo L. var makuwa).</title>
        <authorList>
            <person name="Kwon S.-Y."/>
        </authorList>
    </citation>
    <scope>NUCLEOTIDE SEQUENCE [LARGE SCALE GENOMIC DNA]</scope>
    <source>
        <strain evidence="3">cv. SW 3</strain>
        <tissue evidence="2">Leaf</tissue>
    </source>
</reference>
<sequence>MCLALFFAIDKLRHYIQAFTIHLVEKVDIVKYILSRPIILGRLAKWEIILQKYDIVYIPQKAVKGQALADFLADHLNPSNWELCDDLPDEEVLFVESMKPWTMFFDGAARRGRAGYNIVFISLEKHMLPYSFTVGELCSNNVAEYQALIIGLQMASEFRIKYIEIFGDSKLIINQLSYQYEHMPRSENKKANPLANLATALTVSEDVPINISLCQKWIMPSIESQYEETDVIFVHAINEED</sequence>
<dbReference type="PANTHER" id="PTHR48475:SF1">
    <property type="entry name" value="RNASE H TYPE-1 DOMAIN-CONTAINING PROTEIN"/>
    <property type="match status" value="1"/>
</dbReference>
<dbReference type="InterPro" id="IPR036397">
    <property type="entry name" value="RNaseH_sf"/>
</dbReference>
<dbReference type="InterPro" id="IPR002156">
    <property type="entry name" value="RNaseH_domain"/>
</dbReference>
<dbReference type="SUPFAM" id="SSF53098">
    <property type="entry name" value="Ribonuclease H-like"/>
    <property type="match status" value="1"/>
</dbReference>
<accession>A0A5A7VDT0</accession>
<name>A0A5A7VDT0_CUCMM</name>